<evidence type="ECO:0008006" key="2">
    <source>
        <dbReference type="Google" id="ProtNLM"/>
    </source>
</evidence>
<organism evidence="1">
    <name type="scientific">Megaviridae environmental sample</name>
    <dbReference type="NCBI Taxonomy" id="1737588"/>
    <lineage>
        <taxon>Viruses</taxon>
        <taxon>Varidnaviria</taxon>
        <taxon>Bamfordvirae</taxon>
        <taxon>Nucleocytoviricota</taxon>
        <taxon>Megaviricetes</taxon>
        <taxon>Imitervirales</taxon>
        <taxon>Mimiviridae</taxon>
        <taxon>environmental samples</taxon>
    </lineage>
</organism>
<dbReference type="InterPro" id="IPR000268">
    <property type="entry name" value="RPABC5/Rpb10"/>
</dbReference>
<dbReference type="SUPFAM" id="SSF46924">
    <property type="entry name" value="RNA polymerase subunit RPB10"/>
    <property type="match status" value="1"/>
</dbReference>
<dbReference type="GO" id="GO:0003899">
    <property type="term" value="F:DNA-directed RNA polymerase activity"/>
    <property type="evidence" value="ECO:0007669"/>
    <property type="project" value="InterPro"/>
</dbReference>
<protein>
    <recommendedName>
        <fullName evidence="2">DNA-directed RNA polymerase subunit N</fullName>
    </recommendedName>
</protein>
<reference evidence="1" key="1">
    <citation type="journal article" date="2019" name="Philos. Trans. R. Soc. Lond., B, Biol. Sci.">
        <title>Targeted metagenomic recovery of four divergent viruses reveals shared and distinctive characteristics of giant viruses of marine eukaryotes.</title>
        <authorList>
            <person name="Needham D.M."/>
            <person name="Poirier C."/>
            <person name="Hehenberger E."/>
            <person name="Jimenez V."/>
            <person name="Swalwell J.E."/>
            <person name="Santoro A.E."/>
            <person name="Worden A.Z."/>
        </authorList>
    </citation>
    <scope>NUCLEOTIDE SEQUENCE</scope>
    <source>
        <strain evidence="1">MPacV-611</strain>
    </source>
</reference>
<proteinExistence type="predicted"/>
<dbReference type="InterPro" id="IPR023580">
    <property type="entry name" value="RNA_pol_su_RPB10"/>
</dbReference>
<name>A0A5J6VM10_9VIRU</name>
<sequence length="75" mass="8816">MIYLTCPTCGYFIGNKIEQYETHKNKICNTKDIREEEKGKQIQTLIKSLNLRRYCCRMRLLSCSDIVQDILPVNS</sequence>
<evidence type="ECO:0000313" key="1">
    <source>
        <dbReference type="EMBL" id="QFG74511.1"/>
    </source>
</evidence>
<dbReference type="EMBL" id="MN448289">
    <property type="protein sequence ID" value="QFG74511.1"/>
    <property type="molecule type" value="Genomic_DNA"/>
</dbReference>
<accession>A0A5J6VM10</accession>
<dbReference type="GO" id="GO:0003677">
    <property type="term" value="F:DNA binding"/>
    <property type="evidence" value="ECO:0007669"/>
    <property type="project" value="InterPro"/>
</dbReference>
<dbReference type="Pfam" id="PF01194">
    <property type="entry name" value="RNA_pol_N"/>
    <property type="match status" value="1"/>
</dbReference>
<dbReference type="Gene3D" id="1.10.10.60">
    <property type="entry name" value="Homeodomain-like"/>
    <property type="match status" value="1"/>
</dbReference>
<dbReference type="GO" id="GO:0006351">
    <property type="term" value="P:DNA-templated transcription"/>
    <property type="evidence" value="ECO:0007669"/>
    <property type="project" value="InterPro"/>
</dbReference>